<comment type="caution">
    <text evidence="2">The sequence shown here is derived from an EMBL/GenBank/DDBJ whole genome shotgun (WGS) entry which is preliminary data.</text>
</comment>
<feature type="compositionally biased region" description="Basic and acidic residues" evidence="1">
    <location>
        <begin position="12"/>
        <end position="22"/>
    </location>
</feature>
<reference evidence="2 3" key="1">
    <citation type="submission" date="2018-08" db="EMBL/GenBank/DDBJ databases">
        <title>Recombination of ecologically and evolutionarily significant loci maintains genetic cohesion in the Pseudomonas syringae species complex.</title>
        <authorList>
            <person name="Dillon M."/>
            <person name="Thakur S."/>
            <person name="Almeida R.N.D."/>
            <person name="Weir B.S."/>
            <person name="Guttman D.S."/>
        </authorList>
    </citation>
    <scope>NUCLEOTIDE SEQUENCE [LARGE SCALE GENOMIC DNA]</scope>
    <source>
        <strain evidence="2 3">ICMP 4525</strain>
    </source>
</reference>
<name>A0A3M6H4E6_PSEAJ</name>
<dbReference type="AlphaFoldDB" id="A0A3M6H4E6"/>
<gene>
    <name evidence="2" type="ORF">ALP03_200249</name>
</gene>
<dbReference type="Proteomes" id="UP000271531">
    <property type="component" value="Unassembled WGS sequence"/>
</dbReference>
<sequence length="57" mass="6357">MTSPDAYISVATREDKKSEGGKVSHVPKAVQPPEIIDPSQALPGHKRRRIQEDRYDA</sequence>
<dbReference type="EMBL" id="RBVA01000498">
    <property type="protein sequence ID" value="RMV99627.1"/>
    <property type="molecule type" value="Genomic_DNA"/>
</dbReference>
<proteinExistence type="predicted"/>
<accession>A0A3M6H4E6</accession>
<evidence type="ECO:0000313" key="3">
    <source>
        <dbReference type="Proteomes" id="UP000271531"/>
    </source>
</evidence>
<evidence type="ECO:0000256" key="1">
    <source>
        <dbReference type="SAM" id="MobiDB-lite"/>
    </source>
</evidence>
<protein>
    <submittedName>
        <fullName evidence="2">Uncharacterized protein</fullName>
    </submittedName>
</protein>
<evidence type="ECO:0000313" key="2">
    <source>
        <dbReference type="EMBL" id="RMV99627.1"/>
    </source>
</evidence>
<organism evidence="2 3">
    <name type="scientific">Pseudomonas amygdali pv. tabaci</name>
    <name type="common">Pseudomonas syringae pv. tabaci</name>
    <dbReference type="NCBI Taxonomy" id="322"/>
    <lineage>
        <taxon>Bacteria</taxon>
        <taxon>Pseudomonadati</taxon>
        <taxon>Pseudomonadota</taxon>
        <taxon>Gammaproteobacteria</taxon>
        <taxon>Pseudomonadales</taxon>
        <taxon>Pseudomonadaceae</taxon>
        <taxon>Pseudomonas</taxon>
        <taxon>Pseudomonas amygdali</taxon>
    </lineage>
</organism>
<feature type="region of interest" description="Disordered" evidence="1">
    <location>
        <begin position="1"/>
        <end position="57"/>
    </location>
</feature>